<evidence type="ECO:0000256" key="1">
    <source>
        <dbReference type="SAM" id="MobiDB-lite"/>
    </source>
</evidence>
<feature type="region of interest" description="Disordered" evidence="1">
    <location>
        <begin position="108"/>
        <end position="132"/>
    </location>
</feature>
<comment type="caution">
    <text evidence="2">The sequence shown here is derived from an EMBL/GenBank/DDBJ whole genome shotgun (WGS) entry which is preliminary data.</text>
</comment>
<dbReference type="GeneID" id="98141421"/>
<gene>
    <name evidence="2" type="ORF">BJX67DRAFT_261481</name>
</gene>
<dbReference type="RefSeq" id="XP_070882382.1">
    <property type="nucleotide sequence ID" value="XM_071026349.1"/>
</dbReference>
<name>A0ABR4LFS2_9EURO</name>
<protein>
    <submittedName>
        <fullName evidence="2">Uncharacterized protein</fullName>
    </submittedName>
</protein>
<evidence type="ECO:0000313" key="3">
    <source>
        <dbReference type="Proteomes" id="UP001610432"/>
    </source>
</evidence>
<organism evidence="2 3">
    <name type="scientific">Aspergillus lucknowensis</name>
    <dbReference type="NCBI Taxonomy" id="176173"/>
    <lineage>
        <taxon>Eukaryota</taxon>
        <taxon>Fungi</taxon>
        <taxon>Dikarya</taxon>
        <taxon>Ascomycota</taxon>
        <taxon>Pezizomycotina</taxon>
        <taxon>Eurotiomycetes</taxon>
        <taxon>Eurotiomycetidae</taxon>
        <taxon>Eurotiales</taxon>
        <taxon>Aspergillaceae</taxon>
        <taxon>Aspergillus</taxon>
        <taxon>Aspergillus subgen. Nidulantes</taxon>
    </lineage>
</organism>
<dbReference type="EMBL" id="JBFXLQ010000052">
    <property type="protein sequence ID" value="KAL2863403.1"/>
    <property type="molecule type" value="Genomic_DNA"/>
</dbReference>
<accession>A0ABR4LFS2</accession>
<evidence type="ECO:0000313" key="2">
    <source>
        <dbReference type="EMBL" id="KAL2863403.1"/>
    </source>
</evidence>
<dbReference type="Proteomes" id="UP001610432">
    <property type="component" value="Unassembled WGS sequence"/>
</dbReference>
<proteinExistence type="predicted"/>
<reference evidence="2 3" key="1">
    <citation type="submission" date="2024-07" db="EMBL/GenBank/DDBJ databases">
        <title>Section-level genome sequencing and comparative genomics of Aspergillus sections Usti and Cavernicolus.</title>
        <authorList>
            <consortium name="Lawrence Berkeley National Laboratory"/>
            <person name="Nybo J.L."/>
            <person name="Vesth T.C."/>
            <person name="Theobald S."/>
            <person name="Frisvad J.C."/>
            <person name="Larsen T.O."/>
            <person name="Kjaerboelling I."/>
            <person name="Rothschild-Mancinelli K."/>
            <person name="Lyhne E.K."/>
            <person name="Kogle M.E."/>
            <person name="Barry K."/>
            <person name="Clum A."/>
            <person name="Na H."/>
            <person name="Ledsgaard L."/>
            <person name="Lin J."/>
            <person name="Lipzen A."/>
            <person name="Kuo A."/>
            <person name="Riley R."/>
            <person name="Mondo S."/>
            <person name="Labutti K."/>
            <person name="Haridas S."/>
            <person name="Pangalinan J."/>
            <person name="Salamov A.A."/>
            <person name="Simmons B.A."/>
            <person name="Magnuson J.K."/>
            <person name="Chen J."/>
            <person name="Drula E."/>
            <person name="Henrissat B."/>
            <person name="Wiebenga A."/>
            <person name="Lubbers R.J."/>
            <person name="Gomes A.C."/>
            <person name="Macurrencykelacurrency M.R."/>
            <person name="Stajich J."/>
            <person name="Grigoriev I.V."/>
            <person name="Mortensen U.H."/>
            <person name="De Vries R.P."/>
            <person name="Baker S.E."/>
            <person name="Andersen M.R."/>
        </authorList>
    </citation>
    <scope>NUCLEOTIDE SEQUENCE [LARGE SCALE GENOMIC DNA]</scope>
    <source>
        <strain evidence="2 3">CBS 449.75</strain>
    </source>
</reference>
<keyword evidence="3" id="KW-1185">Reference proteome</keyword>
<sequence length="185" mass="20282">MVQLLEPPQFPSQGSDDGGGFEVSSIFLTGEMILSKVARSGDPLCWFPPHSAASRPLKFWPAVILRFGSSSAQLGSLRKFIDLRPRGVVLMTNLSSADRVQYEVISSQADGKGPSEHEIASHLSPTTPPSPPRALETGFKLRVVAIVSLTKTFAPLSFPVLRHSSLFLSLRQTWYVTFPRTENLC</sequence>